<dbReference type="STRING" id="1618384.UW68_C0063G0008"/>
<dbReference type="InterPro" id="IPR037185">
    <property type="entry name" value="EmrE-like"/>
</dbReference>
<dbReference type="GO" id="GO:0005886">
    <property type="term" value="C:plasma membrane"/>
    <property type="evidence" value="ECO:0007669"/>
    <property type="project" value="UniProtKB-SubCell"/>
</dbReference>
<keyword evidence="4 6" id="KW-1133">Transmembrane helix</keyword>
<comment type="caution">
    <text evidence="8">The sequence shown here is derived from an EMBL/GenBank/DDBJ whole genome shotgun (WGS) entry which is preliminary data.</text>
</comment>
<dbReference type="Proteomes" id="UP000034835">
    <property type="component" value="Unassembled WGS sequence"/>
</dbReference>
<comment type="subcellular location">
    <subcellularLocation>
        <location evidence="1">Cell membrane</location>
        <topology evidence="1">Multi-pass membrane protein</topology>
    </subcellularLocation>
</comment>
<evidence type="ECO:0000313" key="8">
    <source>
        <dbReference type="EMBL" id="KKT71519.1"/>
    </source>
</evidence>
<dbReference type="PANTHER" id="PTHR32322:SF18">
    <property type="entry name" value="S-ADENOSYLMETHIONINE_S-ADENOSYLHOMOCYSTEINE TRANSPORTER"/>
    <property type="match status" value="1"/>
</dbReference>
<evidence type="ECO:0000256" key="6">
    <source>
        <dbReference type="SAM" id="Phobius"/>
    </source>
</evidence>
<dbReference type="AlphaFoldDB" id="A0A0G1MHQ2"/>
<dbReference type="PANTHER" id="PTHR32322">
    <property type="entry name" value="INNER MEMBRANE TRANSPORTER"/>
    <property type="match status" value="1"/>
</dbReference>
<organism evidence="8 9">
    <name type="scientific">Candidatus Collierbacteria bacterium GW2011_GWB1_44_6</name>
    <dbReference type="NCBI Taxonomy" id="1618384"/>
    <lineage>
        <taxon>Bacteria</taxon>
        <taxon>Candidatus Collieribacteriota</taxon>
    </lineage>
</organism>
<evidence type="ECO:0000256" key="1">
    <source>
        <dbReference type="ARBA" id="ARBA00004651"/>
    </source>
</evidence>
<evidence type="ECO:0000259" key="7">
    <source>
        <dbReference type="Pfam" id="PF00892"/>
    </source>
</evidence>
<feature type="transmembrane region" description="Helical" evidence="6">
    <location>
        <begin position="217"/>
        <end position="235"/>
    </location>
</feature>
<dbReference type="InterPro" id="IPR000620">
    <property type="entry name" value="EamA_dom"/>
</dbReference>
<feature type="transmembrane region" description="Helical" evidence="6">
    <location>
        <begin position="73"/>
        <end position="92"/>
    </location>
</feature>
<evidence type="ECO:0000256" key="2">
    <source>
        <dbReference type="ARBA" id="ARBA00022475"/>
    </source>
</evidence>
<feature type="transmembrane region" description="Helical" evidence="6">
    <location>
        <begin position="128"/>
        <end position="147"/>
    </location>
</feature>
<feature type="transmembrane region" description="Helical" evidence="6">
    <location>
        <begin position="272"/>
        <end position="288"/>
    </location>
</feature>
<gene>
    <name evidence="8" type="ORF">UW68_C0063G0008</name>
</gene>
<feature type="transmembrane region" description="Helical" evidence="6">
    <location>
        <begin position="159"/>
        <end position="175"/>
    </location>
</feature>
<evidence type="ECO:0000256" key="4">
    <source>
        <dbReference type="ARBA" id="ARBA00022989"/>
    </source>
</evidence>
<dbReference type="SUPFAM" id="SSF103481">
    <property type="entry name" value="Multidrug resistance efflux transporter EmrE"/>
    <property type="match status" value="2"/>
</dbReference>
<feature type="transmembrane region" description="Helical" evidence="6">
    <location>
        <begin position="41"/>
        <end position="61"/>
    </location>
</feature>
<evidence type="ECO:0000256" key="3">
    <source>
        <dbReference type="ARBA" id="ARBA00022692"/>
    </source>
</evidence>
<protein>
    <recommendedName>
        <fullName evidence="7">EamA domain-containing protein</fullName>
    </recommendedName>
</protein>
<feature type="transmembrane region" description="Helical" evidence="6">
    <location>
        <begin position="12"/>
        <end position="29"/>
    </location>
</feature>
<feature type="transmembrane region" description="Helical" evidence="6">
    <location>
        <begin position="187"/>
        <end position="205"/>
    </location>
</feature>
<evidence type="ECO:0000256" key="5">
    <source>
        <dbReference type="ARBA" id="ARBA00023136"/>
    </source>
</evidence>
<keyword evidence="5 6" id="KW-0472">Membrane</keyword>
<feature type="transmembrane region" description="Helical" evidence="6">
    <location>
        <begin position="247"/>
        <end position="266"/>
    </location>
</feature>
<keyword evidence="2" id="KW-1003">Cell membrane</keyword>
<feature type="transmembrane region" description="Helical" evidence="6">
    <location>
        <begin position="98"/>
        <end position="119"/>
    </location>
</feature>
<dbReference type="EMBL" id="LCJG01000063">
    <property type="protein sequence ID" value="KKT71519.1"/>
    <property type="molecule type" value="Genomic_DNA"/>
</dbReference>
<proteinExistence type="predicted"/>
<feature type="domain" description="EamA" evidence="7">
    <location>
        <begin position="11"/>
        <end position="142"/>
    </location>
</feature>
<dbReference type="InterPro" id="IPR050638">
    <property type="entry name" value="AA-Vitamin_Transporters"/>
</dbReference>
<keyword evidence="3 6" id="KW-0812">Transmembrane</keyword>
<sequence>MPALSKTRFKAYSFLLLNAALWGFGAPIIKYSLNYTTPALFLFYRFIAASFIFFPIFLIHIQRLKKKMSLKHLLLLGLLGGPLTLIPFYYGISTTSSIEASLLESVSPIFTILGGVLLLKEVLKKKEILGVSLAIIGTLFLALEPMLSGNGFSALSVKGNLLIIISDIIWATFLLSSKKDHVDPISLSFVSFVISIPFFFAMVRLEGSALQIHPQAIPGILYMAVGGSILAFWAYQEGQRLIEASEAAIFTYLKPAFAIPLALLWLREPISLITTVAASIIIFGVYLSEKR</sequence>
<reference evidence="8 9" key="1">
    <citation type="journal article" date="2015" name="Nature">
        <title>rRNA introns, odd ribosomes, and small enigmatic genomes across a large radiation of phyla.</title>
        <authorList>
            <person name="Brown C.T."/>
            <person name="Hug L.A."/>
            <person name="Thomas B.C."/>
            <person name="Sharon I."/>
            <person name="Castelle C.J."/>
            <person name="Singh A."/>
            <person name="Wilkins M.J."/>
            <person name="Williams K.H."/>
            <person name="Banfield J.F."/>
        </authorList>
    </citation>
    <scope>NUCLEOTIDE SEQUENCE [LARGE SCALE GENOMIC DNA]</scope>
</reference>
<evidence type="ECO:0000313" key="9">
    <source>
        <dbReference type="Proteomes" id="UP000034835"/>
    </source>
</evidence>
<feature type="domain" description="EamA" evidence="7">
    <location>
        <begin position="158"/>
        <end position="287"/>
    </location>
</feature>
<name>A0A0G1MHQ2_9BACT</name>
<dbReference type="Pfam" id="PF00892">
    <property type="entry name" value="EamA"/>
    <property type="match status" value="2"/>
</dbReference>
<accession>A0A0G1MHQ2</accession>